<evidence type="ECO:0000313" key="2">
    <source>
        <dbReference type="EMBL" id="ADI18646.1"/>
    </source>
</evidence>
<feature type="compositionally biased region" description="Basic and acidic residues" evidence="1">
    <location>
        <begin position="137"/>
        <end position="158"/>
    </location>
</feature>
<organism evidence="2">
    <name type="scientific">uncultured Acidobacteria bacterium HF4000_26D02</name>
    <dbReference type="NCBI Taxonomy" id="710731"/>
    <lineage>
        <taxon>Bacteria</taxon>
        <taxon>Pseudomonadati</taxon>
        <taxon>Acidobacteriota</taxon>
        <taxon>environmental samples</taxon>
    </lineage>
</organism>
<feature type="compositionally biased region" description="Basic and acidic residues" evidence="1">
    <location>
        <begin position="356"/>
        <end position="392"/>
    </location>
</feature>
<feature type="compositionally biased region" description="Basic and acidic residues" evidence="1">
    <location>
        <begin position="334"/>
        <end position="346"/>
    </location>
</feature>
<accession>E0XW55</accession>
<feature type="region of interest" description="Disordered" evidence="1">
    <location>
        <begin position="106"/>
        <end position="125"/>
    </location>
</feature>
<name>E0XW55_9BACT</name>
<evidence type="ECO:0000256" key="1">
    <source>
        <dbReference type="SAM" id="MobiDB-lite"/>
    </source>
</evidence>
<feature type="compositionally biased region" description="Basic and acidic residues" evidence="1">
    <location>
        <begin position="261"/>
        <end position="277"/>
    </location>
</feature>
<protein>
    <submittedName>
        <fullName evidence="2">Uncharacterized protein</fullName>
    </submittedName>
</protein>
<feature type="region of interest" description="Disordered" evidence="1">
    <location>
        <begin position="137"/>
        <end position="317"/>
    </location>
</feature>
<feature type="compositionally biased region" description="Basic and acidic residues" evidence="1">
    <location>
        <begin position="190"/>
        <end position="219"/>
    </location>
</feature>
<dbReference type="EMBL" id="GU474896">
    <property type="protein sequence ID" value="ADI18646.1"/>
    <property type="molecule type" value="Genomic_DNA"/>
</dbReference>
<feature type="region of interest" description="Disordered" evidence="1">
    <location>
        <begin position="331"/>
        <end position="396"/>
    </location>
</feature>
<reference evidence="2" key="1">
    <citation type="journal article" date="2011" name="Environ. Microbiol.">
        <title>Time-series analyses of Monterey Bay coastal microbial picoplankton using a 'genome proxy' microarray.</title>
        <authorList>
            <person name="Rich V.I."/>
            <person name="Pham V.D."/>
            <person name="Eppley J."/>
            <person name="Shi Y."/>
            <person name="DeLong E.F."/>
        </authorList>
    </citation>
    <scope>NUCLEOTIDE SEQUENCE</scope>
</reference>
<feature type="compositionally biased region" description="Basic residues" evidence="1">
    <location>
        <begin position="295"/>
        <end position="306"/>
    </location>
</feature>
<dbReference type="AlphaFoldDB" id="E0XW55"/>
<proteinExistence type="predicted"/>
<sequence length="426" mass="46969">MPIPSGLLGLPRFQIPVQLDHGAAEPHVGHRNAEAVLLRFDPEGGEAGPGGEPFQVRCRQCSGGRRVVVADGGPRSTRAHAVRSEPVERQSMIVTVVCDQHVTPERVSRHRAHHHPVRFESSVQGPLRHLQPCELRGADHRGDVEPDEHEAHGRDPRQPRLKPAPDPQPRDHPQPKAPQHPQRDRHARHSGHEGGDDRAQCDPPGRPEPRPAVCQHDDGAQEQPDPGVDDEERIAVEPASIERHQQADAVGVEPVQRRVGQHRDVGQHHQPAEPDRSCRRRPAAPDPVDLVHHPREQRRQHRHRQHAMGPAPAEPECQVAAQEVGGGVDVRQVGADDARGGPEPHAADPGLGQAGADERVGQRIHEVRRRQEAGDRPVRRSLGEGGRQEEVGRGAASRLPIWSRSVSVRRTMCIRSEGYRDSETGE</sequence>